<sequence>METDYEPIIGAVDRTLTDELRDEWDALAERVGTVFSSRPSYALNAPRPAGSELVFVHVRRGTRLVALAPMFVTRLGPLKVAKILGAGQGVPTELLSEDDASSRVLWDTVDRCGLIFYADSMIGDRNAVEALGVHPRWRSESIVRERVPVIDVPEGSTARDVRGHSSLKRLGKYRRQAERAGSPLTMETIRDAKHFERRWADISRLAAASTLHSDRTDYLAEESPADPSASAKDFLAREAAAGRLALSGVSVEGRWRAHQICVRTGARLEAWLTHYDPEVAKYQPGHQMMEWFVQSHDELDVTVLDLGVGVNDIKKSWSTSGYDVLAVVGVPTRMVGSRILVGLVRRWELSPGFAHARRVGYAALSRLRPSTH</sequence>
<dbReference type="SUPFAM" id="SSF55729">
    <property type="entry name" value="Acyl-CoA N-acyltransferases (Nat)"/>
    <property type="match status" value="1"/>
</dbReference>
<evidence type="ECO:0000259" key="1">
    <source>
        <dbReference type="Pfam" id="PF13480"/>
    </source>
</evidence>
<evidence type="ECO:0000313" key="2">
    <source>
        <dbReference type="EMBL" id="MDV6230472.1"/>
    </source>
</evidence>
<dbReference type="InterPro" id="IPR038740">
    <property type="entry name" value="BioF2-like_GNAT_dom"/>
</dbReference>
<dbReference type="GO" id="GO:0016746">
    <property type="term" value="F:acyltransferase activity"/>
    <property type="evidence" value="ECO:0007669"/>
    <property type="project" value="UniProtKB-KW"/>
</dbReference>
<reference evidence="2 3" key="1">
    <citation type="submission" date="2023-10" db="EMBL/GenBank/DDBJ databases">
        <title>Development of a sustainable strategy for remediation of hydrocarbon-contaminated territories based on the waste exchange concept.</title>
        <authorList>
            <person name="Krivoruchko A."/>
        </authorList>
    </citation>
    <scope>NUCLEOTIDE SEQUENCE [LARGE SCALE GENOMIC DNA]</scope>
    <source>
        <strain evidence="2 3">IEGM 1322</strain>
    </source>
</reference>
<keyword evidence="3" id="KW-1185">Reference proteome</keyword>
<evidence type="ECO:0000313" key="3">
    <source>
        <dbReference type="Proteomes" id="UP001185899"/>
    </source>
</evidence>
<dbReference type="Pfam" id="PF13480">
    <property type="entry name" value="Acetyltransf_6"/>
    <property type="match status" value="1"/>
</dbReference>
<dbReference type="RefSeq" id="WP_317547915.1">
    <property type="nucleotide sequence ID" value="NZ_JAWLKE010000003.1"/>
</dbReference>
<proteinExistence type="predicted"/>
<keyword evidence="2" id="KW-0808">Transferase</keyword>
<dbReference type="InterPro" id="IPR016181">
    <property type="entry name" value="Acyl_CoA_acyltransferase"/>
</dbReference>
<dbReference type="EMBL" id="JAWLKE010000003">
    <property type="protein sequence ID" value="MDV6230472.1"/>
    <property type="molecule type" value="Genomic_DNA"/>
</dbReference>
<dbReference type="EC" id="2.3.1.-" evidence="2"/>
<keyword evidence="2" id="KW-0012">Acyltransferase</keyword>
<dbReference type="Proteomes" id="UP001185899">
    <property type="component" value="Unassembled WGS sequence"/>
</dbReference>
<accession>A0ABU4AW62</accession>
<protein>
    <submittedName>
        <fullName evidence="2">GNAT family N-acetyltransferase</fullName>
        <ecNumber evidence="2">2.3.1.-</ecNumber>
    </submittedName>
</protein>
<feature type="domain" description="BioF2-like acetyltransferase" evidence="1">
    <location>
        <begin position="167"/>
        <end position="314"/>
    </location>
</feature>
<organism evidence="2 3">
    <name type="scientific">Rhodococcus cercidiphylli</name>
    <dbReference type="NCBI Taxonomy" id="489916"/>
    <lineage>
        <taxon>Bacteria</taxon>
        <taxon>Bacillati</taxon>
        <taxon>Actinomycetota</taxon>
        <taxon>Actinomycetes</taxon>
        <taxon>Mycobacteriales</taxon>
        <taxon>Nocardiaceae</taxon>
        <taxon>Rhodococcus</taxon>
    </lineage>
</organism>
<name>A0ABU4AW62_9NOCA</name>
<gene>
    <name evidence="2" type="ORF">R3P95_07925</name>
</gene>
<comment type="caution">
    <text evidence="2">The sequence shown here is derived from an EMBL/GenBank/DDBJ whole genome shotgun (WGS) entry which is preliminary data.</text>
</comment>